<feature type="signal peptide" evidence="22">
    <location>
        <begin position="1"/>
        <end position="19"/>
    </location>
</feature>
<dbReference type="STRING" id="8005.ENSEEEP00000032069"/>
<keyword evidence="13" id="KW-0472">Membrane</keyword>
<feature type="disulfide bond" evidence="21">
    <location>
        <begin position="254"/>
        <end position="268"/>
    </location>
</feature>
<dbReference type="InterPro" id="IPR016357">
    <property type="entry name" value="Transferrin"/>
</dbReference>
<dbReference type="PROSITE" id="PS51408">
    <property type="entry name" value="TRANSFERRIN_LIKE_4"/>
    <property type="match status" value="2"/>
</dbReference>
<keyword evidence="16" id="KW-0449">Lipoprotein</keyword>
<evidence type="ECO:0000256" key="19">
    <source>
        <dbReference type="PIRSR" id="PIRSR002549-2"/>
    </source>
</evidence>
<feature type="binding site" evidence="19">
    <location>
        <position position="474"/>
    </location>
    <ligand>
        <name>hydrogencarbonate</name>
        <dbReference type="ChEBI" id="CHEBI:17544"/>
        <label>1</label>
    </ligand>
</feature>
<feature type="disulfide bond" evidence="21">
    <location>
        <begin position="510"/>
        <end position="527"/>
    </location>
</feature>
<dbReference type="GO" id="GO:0005615">
    <property type="term" value="C:extracellular space"/>
    <property type="evidence" value="ECO:0007669"/>
    <property type="project" value="InterPro"/>
</dbReference>
<feature type="binding site" evidence="19">
    <location>
        <position position="132"/>
    </location>
    <ligand>
        <name>hydrogencarbonate</name>
        <dbReference type="ChEBI" id="CHEBI:17544"/>
        <label>1</label>
    </ligand>
</feature>
<keyword evidence="5 18" id="KW-0410">Iron transport</keyword>
<dbReference type="FunFam" id="3.40.190.10:FF:000108">
    <property type="entry name" value="melanotransferrin"/>
    <property type="match status" value="2"/>
</dbReference>
<dbReference type="Proteomes" id="UP000314983">
    <property type="component" value="Chromosome 3"/>
</dbReference>
<keyword evidence="9" id="KW-0677">Repeat</keyword>
<dbReference type="InterPro" id="IPR018195">
    <property type="entry name" value="Transferrin_Fe_BS"/>
</dbReference>
<keyword evidence="25" id="KW-1185">Reference proteome</keyword>
<feature type="binding site" evidence="19">
    <location>
        <position position="139"/>
    </location>
    <ligand>
        <name>hydrogencarbonate</name>
        <dbReference type="ChEBI" id="CHEBI:17544"/>
        <label>1</label>
    </ligand>
</feature>
<dbReference type="GeneTree" id="ENSGT00940000159265"/>
<evidence type="ECO:0000256" key="21">
    <source>
        <dbReference type="PIRSR" id="PIRSR002549-4"/>
    </source>
</evidence>
<dbReference type="Gene3D" id="3.40.190.10">
    <property type="entry name" value="Periplasmic binding protein-like II"/>
    <property type="match status" value="4"/>
</dbReference>
<dbReference type="AlphaFoldDB" id="A0A4W4G324"/>
<evidence type="ECO:0000256" key="11">
    <source>
        <dbReference type="ARBA" id="ARBA00023004"/>
    </source>
</evidence>
<dbReference type="GO" id="GO:0098552">
    <property type="term" value="C:side of membrane"/>
    <property type="evidence" value="ECO:0007669"/>
    <property type="project" value="UniProtKB-KW"/>
</dbReference>
<evidence type="ECO:0000256" key="4">
    <source>
        <dbReference type="ARBA" id="ARBA00022475"/>
    </source>
</evidence>
<evidence type="ECO:0000256" key="12">
    <source>
        <dbReference type="ARBA" id="ARBA00023065"/>
    </source>
</evidence>
<organism evidence="24 25">
    <name type="scientific">Electrophorus electricus</name>
    <name type="common">Electric eel</name>
    <name type="synonym">Gymnotus electricus</name>
    <dbReference type="NCBI Taxonomy" id="8005"/>
    <lineage>
        <taxon>Eukaryota</taxon>
        <taxon>Metazoa</taxon>
        <taxon>Chordata</taxon>
        <taxon>Craniata</taxon>
        <taxon>Vertebrata</taxon>
        <taxon>Euteleostomi</taxon>
        <taxon>Actinopterygii</taxon>
        <taxon>Neopterygii</taxon>
        <taxon>Teleostei</taxon>
        <taxon>Ostariophysi</taxon>
        <taxon>Gymnotiformes</taxon>
        <taxon>Gymnotoidei</taxon>
        <taxon>Gymnotidae</taxon>
        <taxon>Electrophorus</taxon>
    </lineage>
</organism>
<dbReference type="RefSeq" id="XP_026869341.2">
    <property type="nucleotide sequence ID" value="XM_027013540.2"/>
</dbReference>
<dbReference type="GO" id="GO:0005886">
    <property type="term" value="C:plasma membrane"/>
    <property type="evidence" value="ECO:0007669"/>
    <property type="project" value="UniProtKB-SubCell"/>
</dbReference>
<feature type="disulfide bond" evidence="21">
    <location>
        <begin position="184"/>
        <end position="197"/>
    </location>
</feature>
<feature type="binding site" evidence="20">
    <location>
        <position position="547"/>
    </location>
    <ligand>
        <name>Fe(3+)</name>
        <dbReference type="ChEBI" id="CHEBI:29034"/>
        <label>2</label>
    </ligand>
</feature>
<feature type="disulfide bond" evidence="21">
    <location>
        <begin position="35"/>
        <end position="53"/>
    </location>
</feature>
<proteinExistence type="inferred from homology"/>
<feature type="disulfide bond" evidence="21">
    <location>
        <begin position="371"/>
        <end position="389"/>
    </location>
</feature>
<evidence type="ECO:0000256" key="2">
    <source>
        <dbReference type="ARBA" id="ARBA00011245"/>
    </source>
</evidence>
<evidence type="ECO:0000313" key="25">
    <source>
        <dbReference type="Proteomes" id="UP000314983"/>
    </source>
</evidence>
<keyword evidence="3 18" id="KW-0813">Transport</keyword>
<dbReference type="SUPFAM" id="SSF53850">
    <property type="entry name" value="Periplasmic binding protein-like II"/>
    <property type="match status" value="2"/>
</dbReference>
<dbReference type="PANTHER" id="PTHR11485">
    <property type="entry name" value="TRANSFERRIN"/>
    <property type="match status" value="1"/>
</dbReference>
<dbReference type="CDD" id="cd13529">
    <property type="entry name" value="PBP2_transferrin"/>
    <property type="match status" value="2"/>
</dbReference>
<dbReference type="OMA" id="RCHLVRI"/>
<dbReference type="GeneID" id="113579529"/>
<keyword evidence="7 18" id="KW-0479">Metal-binding</keyword>
<reference evidence="25" key="1">
    <citation type="journal article" date="2014" name="Science">
        <title>Nonhuman genetics. Genomic basis for the convergent evolution of electric organs.</title>
        <authorList>
            <person name="Gallant J.R."/>
            <person name="Traeger L.L."/>
            <person name="Volkening J.D."/>
            <person name="Moffett H."/>
            <person name="Chen P.H."/>
            <person name="Novina C.D."/>
            <person name="Phillips G.N.Jr."/>
            <person name="Anand R."/>
            <person name="Wells G.B."/>
            <person name="Pinch M."/>
            <person name="Guth R."/>
            <person name="Unguez G.A."/>
            <person name="Albert J.S."/>
            <person name="Zakon H.H."/>
            <person name="Samanta M.P."/>
            <person name="Sussman M.R."/>
        </authorList>
    </citation>
    <scope>NUCLEOTIDE SEQUENCE [LARGE SCALE GENOMIC DNA]</scope>
</reference>
<evidence type="ECO:0000256" key="5">
    <source>
        <dbReference type="ARBA" id="ARBA00022496"/>
    </source>
</evidence>
<evidence type="ECO:0000313" key="24">
    <source>
        <dbReference type="Ensembl" id="ENSEEEP00000032069.2"/>
    </source>
</evidence>
<keyword evidence="11 18" id="KW-0408">Iron</keyword>
<feature type="disulfide bond" evidence="21">
    <location>
        <begin position="524"/>
        <end position="537"/>
    </location>
</feature>
<accession>A0A4W4G324</accession>
<reference evidence="24" key="3">
    <citation type="submission" date="2020-05" db="EMBL/GenBank/DDBJ databases">
        <title>Electrophorus electricus (electric eel) genome, fEleEle1, primary haplotype.</title>
        <authorList>
            <person name="Myers G."/>
            <person name="Meyer A."/>
            <person name="Fedrigo O."/>
            <person name="Formenti G."/>
            <person name="Rhie A."/>
            <person name="Tracey A."/>
            <person name="Sims Y."/>
            <person name="Jarvis E.D."/>
        </authorList>
    </citation>
    <scope>NUCLEOTIDE SEQUENCE [LARGE SCALE GENOMIC DNA]</scope>
</reference>
<keyword evidence="10" id="KW-0862">Zinc</keyword>
<feature type="binding site" evidence="19">
    <location>
        <position position="476"/>
    </location>
    <ligand>
        <name>hydrogencarbonate</name>
        <dbReference type="ChEBI" id="CHEBI:17544"/>
        <label>1</label>
    </ligand>
</feature>
<evidence type="ECO:0000256" key="18">
    <source>
        <dbReference type="PIRNR" id="PIRNR002549"/>
    </source>
</evidence>
<feature type="disulfide bond" evidence="21">
    <location>
        <begin position="361"/>
        <end position="398"/>
    </location>
</feature>
<evidence type="ECO:0000256" key="22">
    <source>
        <dbReference type="SAM" id="SignalP"/>
    </source>
</evidence>
<evidence type="ECO:0000256" key="9">
    <source>
        <dbReference type="ARBA" id="ARBA00022737"/>
    </source>
</evidence>
<dbReference type="InterPro" id="IPR001156">
    <property type="entry name" value="Transferrin-like_dom"/>
</dbReference>
<evidence type="ECO:0000256" key="6">
    <source>
        <dbReference type="ARBA" id="ARBA00022622"/>
    </source>
</evidence>
<feature type="binding site" evidence="20">
    <location>
        <position position="106"/>
    </location>
    <ligand>
        <name>Fe(3+)</name>
        <dbReference type="ChEBI" id="CHEBI:29034"/>
        <label>1</label>
    </ligand>
</feature>
<keyword evidence="15" id="KW-0325">Glycoprotein</keyword>
<dbReference type="PANTHER" id="PTHR11485:SF21">
    <property type="entry name" value="MELANOTRANSFERRIN"/>
    <property type="match status" value="1"/>
</dbReference>
<evidence type="ECO:0000256" key="8">
    <source>
        <dbReference type="ARBA" id="ARBA00022729"/>
    </source>
</evidence>
<feature type="binding site" evidence="20">
    <location>
        <position position="443"/>
    </location>
    <ligand>
        <name>Fe(3+)</name>
        <dbReference type="ChEBI" id="CHEBI:29034"/>
        <label>1</label>
    </ligand>
</feature>
<comment type="subunit">
    <text evidence="2 18">Monomer.</text>
</comment>
<dbReference type="SMART" id="SM00094">
    <property type="entry name" value="TR_FER"/>
    <property type="match status" value="2"/>
</dbReference>
<dbReference type="GO" id="GO:0005769">
    <property type="term" value="C:early endosome"/>
    <property type="evidence" value="ECO:0007669"/>
    <property type="project" value="TreeGrafter"/>
</dbReference>
<keyword evidence="4" id="KW-1003">Cell membrane</keyword>
<feature type="binding site" evidence="20">
    <location>
        <position position="616"/>
    </location>
    <ligand>
        <name>Fe(3+)</name>
        <dbReference type="ChEBI" id="CHEBI:29034"/>
        <label>2</label>
    </ligand>
</feature>
<dbReference type="GO" id="GO:0006826">
    <property type="term" value="P:iron ion transport"/>
    <property type="evidence" value="ECO:0007669"/>
    <property type="project" value="UniProtKB-KW"/>
</dbReference>
<comment type="function">
    <text evidence="17">Involved in iron cellular uptake. Seems to be internalized and then recycled back to the cell membrane. Binds a single atom of iron per subunit. Could also bind zinc.</text>
</comment>
<feature type="binding site" evidence="19">
    <location>
        <position position="138"/>
    </location>
    <ligand>
        <name>hydrogencarbonate</name>
        <dbReference type="ChEBI" id="CHEBI:17544"/>
        <label>1</label>
    </ligand>
</feature>
<feature type="disulfide bond" evidence="21">
    <location>
        <begin position="130"/>
        <end position="214"/>
    </location>
</feature>
<feature type="disulfide bond" evidence="21">
    <location>
        <begin position="26"/>
        <end position="62"/>
    </location>
</feature>
<comment type="similarity">
    <text evidence="18">Belongs to the transferrin family.</text>
</comment>
<keyword evidence="18" id="KW-0964">Secreted</keyword>
<evidence type="ECO:0000256" key="7">
    <source>
        <dbReference type="ARBA" id="ARBA00022723"/>
    </source>
</evidence>
<keyword evidence="12 18" id="KW-0406">Ion transport</keyword>
<evidence type="ECO:0000256" key="13">
    <source>
        <dbReference type="ARBA" id="ARBA00023136"/>
    </source>
</evidence>
<feature type="binding site" evidence="19">
    <location>
        <position position="477"/>
    </location>
    <ligand>
        <name>hydrogencarbonate</name>
        <dbReference type="ChEBI" id="CHEBI:17544"/>
        <label>1</label>
    </ligand>
</feature>
<dbReference type="GO" id="GO:0046872">
    <property type="term" value="F:metal ion binding"/>
    <property type="evidence" value="ECO:0007669"/>
    <property type="project" value="UniProtKB-KW"/>
</dbReference>
<dbReference type="PROSITE" id="PS00205">
    <property type="entry name" value="TRANSFERRIN_LIKE_1"/>
    <property type="match status" value="2"/>
</dbReference>
<name>A0A4W4G324_ELEEL</name>
<feature type="binding site" evidence="19">
    <location>
        <position position="470"/>
    </location>
    <ligand>
        <name>hydrogencarbonate</name>
        <dbReference type="ChEBI" id="CHEBI:17544"/>
        <label>1</label>
    </ligand>
</feature>
<dbReference type="PRINTS" id="PR00422">
    <property type="entry name" value="TRANSFERRIN"/>
</dbReference>
<feature type="binding site" evidence="19">
    <location>
        <position position="136"/>
    </location>
    <ligand>
        <name>hydrogencarbonate</name>
        <dbReference type="ChEBI" id="CHEBI:17544"/>
        <label>1</label>
    </ligand>
</feature>
<evidence type="ECO:0000256" key="10">
    <source>
        <dbReference type="ARBA" id="ARBA00022833"/>
    </source>
</evidence>
<evidence type="ECO:0000256" key="3">
    <source>
        <dbReference type="ARBA" id="ARBA00022448"/>
    </source>
</evidence>
<dbReference type="GO" id="GO:0055037">
    <property type="term" value="C:recycling endosome"/>
    <property type="evidence" value="ECO:0007669"/>
    <property type="project" value="TreeGrafter"/>
</dbReference>
<gene>
    <name evidence="24" type="primary">MELTF</name>
</gene>
<dbReference type="Pfam" id="PF00405">
    <property type="entry name" value="Transferrin"/>
    <property type="match status" value="2"/>
</dbReference>
<dbReference type="PROSITE" id="PS00207">
    <property type="entry name" value="TRANSFERRIN_LIKE_3"/>
    <property type="match status" value="1"/>
</dbReference>
<dbReference type="Ensembl" id="ENSEEET00000032455.2">
    <property type="protein sequence ID" value="ENSEEEP00000032069.2"/>
    <property type="gene ID" value="ENSEEEG00000015295.2"/>
</dbReference>
<feature type="chain" id="PRO_5044259966" description="Serotransferrin" evidence="22">
    <location>
        <begin position="20"/>
        <end position="722"/>
    </location>
</feature>
<dbReference type="PROSITE" id="PS00206">
    <property type="entry name" value="TRANSFERRIN_LIKE_2"/>
    <property type="match status" value="1"/>
</dbReference>
<comment type="function">
    <text evidence="18">Transferrins are iron binding transport proteins which bind Fe(3+) ion in association with the binding of an anion, usually bicarbonate.</text>
</comment>
<sequence>MVALILVGALIFLTQRVSGQSTIKWCAISQEMAKCKAMAEAFSSAAIRPTLRCIPAASVAECAQKLMKREADAFSAHAQDIYEIGKQATFKIAAAETNSDGEDTTYYAVAVVKRANSAININSLKGKKSCHTGLDRTAGWKMPVGYLIDSGRMSVLGCNITQGFAEFFSASCVPGAIAEAPSLCQLCGGDGFGSHKCEMSSQEKYYSYNGAFRCLVEDAGDVAFVKHTTVTDNTDGKGEPWAQGLHSEDYQLLCPDGTRSSVSNYAQCHVARVPSRGIVVQSDIKGSVVYFMLKEGLQKSHFQIFSSMAFNGTNLLFSDNSAGFILAQNEDYITWMGWKYYNILKTMDCSSKDVPEFLRWCVLSYGEQSKCSYMAEAFKSKELIPYIQCVYGTSVEDCMQKIQNKEADAINLDGGYIYTAGKNFGLVPAAGESYTGDGDGSTYYAVAVVKRSNKNIQRFDDLRGQTSCHTGYGRTAGWNIPIGLLIEKGLIRLPKCQIAQAVGDFFRASCVPGANEPGFPSNLCSQCIGDSSGQNKCVKGQDRFDGYSGAFRCLVERAGEIAFVKHSTVFQNTDGNGTEPWSISLNSRDFQLLCSQDYRAEVTQYKQCNLARVPSHAVMVRPDTRPHVIFGLLDKAQMFFGVNSDSDFKMFDSSKYEGSDLIFKDSTVRVIGVGEKKTYEEWLGKRYTDALIAIGCTSSSAASSPCPLPLAMSLAALFCLAV</sequence>
<evidence type="ECO:0000256" key="14">
    <source>
        <dbReference type="ARBA" id="ARBA00023157"/>
    </source>
</evidence>
<feature type="domain" description="Transferrin-like" evidence="23">
    <location>
        <begin position="358"/>
        <end position="696"/>
    </location>
</feature>
<keyword evidence="14 21" id="KW-1015">Disulfide bond</keyword>
<reference evidence="24" key="5">
    <citation type="submission" date="2025-09" db="UniProtKB">
        <authorList>
            <consortium name="Ensembl"/>
        </authorList>
    </citation>
    <scope>IDENTIFICATION</scope>
</reference>
<keyword evidence="6" id="KW-0336">GPI-anchor</keyword>
<feature type="disulfide bond" evidence="21">
    <location>
        <begin position="172"/>
        <end position="187"/>
    </location>
</feature>
<feature type="binding site" evidence="20">
    <location>
        <position position="413"/>
    </location>
    <ligand>
        <name>Fe(3+)</name>
        <dbReference type="ChEBI" id="CHEBI:29034"/>
        <label>1</label>
    </ligand>
</feature>
<feature type="disulfide bond" evidence="21">
    <location>
        <begin position="594"/>
        <end position="608"/>
    </location>
</feature>
<evidence type="ECO:0000256" key="16">
    <source>
        <dbReference type="ARBA" id="ARBA00023288"/>
    </source>
</evidence>
<protein>
    <recommendedName>
        <fullName evidence="18">Serotransferrin</fullName>
    </recommendedName>
</protein>
<evidence type="ECO:0000259" key="23">
    <source>
        <dbReference type="PROSITE" id="PS51408"/>
    </source>
</evidence>
<evidence type="ECO:0000256" key="20">
    <source>
        <dbReference type="PIRSR" id="PIRSR002549-3"/>
    </source>
</evidence>
<comment type="subcellular location">
    <subcellularLocation>
        <location evidence="1">Cell membrane</location>
        <topology evidence="1">Lipid-anchor</topology>
        <topology evidence="1">GPI-anchor</topology>
    </subcellularLocation>
    <subcellularLocation>
        <location evidence="18">Secreted</location>
    </subcellularLocation>
</comment>
<feature type="disulfide bond" evidence="21">
    <location>
        <begin position="468"/>
        <end position="553"/>
    </location>
</feature>
<evidence type="ECO:0000256" key="17">
    <source>
        <dbReference type="ARBA" id="ARBA00054140"/>
    </source>
</evidence>
<reference evidence="24" key="4">
    <citation type="submission" date="2025-08" db="UniProtKB">
        <authorList>
            <consortium name="Ensembl"/>
        </authorList>
    </citation>
    <scope>IDENTIFICATION</scope>
</reference>
<keyword evidence="8 22" id="KW-0732">Signal</keyword>
<evidence type="ECO:0000256" key="15">
    <source>
        <dbReference type="ARBA" id="ARBA00023180"/>
    </source>
</evidence>
<feature type="domain" description="Transferrin-like" evidence="23">
    <location>
        <begin position="23"/>
        <end position="349"/>
    </location>
</feature>
<evidence type="ECO:0000256" key="1">
    <source>
        <dbReference type="ARBA" id="ARBA00004609"/>
    </source>
</evidence>
<reference evidence="25" key="2">
    <citation type="journal article" date="2017" name="Sci. Adv.">
        <title>A tail of two voltages: Proteomic comparison of the three electric organs of the electric eel.</title>
        <authorList>
            <person name="Traeger L.L."/>
            <person name="Sabat G."/>
            <person name="Barrett-Wilt G.A."/>
            <person name="Wells G.B."/>
            <person name="Sussman M.R."/>
        </authorList>
    </citation>
    <scope>NUCLEOTIDE SEQUENCE [LARGE SCALE GENOMIC DNA]</scope>
</reference>
<feature type="binding site" evidence="20">
    <location>
        <position position="208"/>
    </location>
    <ligand>
        <name>Fe(3+)</name>
        <dbReference type="ChEBI" id="CHEBI:29034"/>
        <label>1</label>
    </ligand>
</feature>
<dbReference type="PIRSF" id="PIRSF002549">
    <property type="entry name" value="Transferrin"/>
    <property type="match status" value="1"/>
</dbReference>